<dbReference type="KEGG" id="ols:Olsu_1649"/>
<dbReference type="PROSITE" id="PS50893">
    <property type="entry name" value="ABC_TRANSPORTER_2"/>
    <property type="match status" value="1"/>
</dbReference>
<dbReference type="PANTHER" id="PTHR43394:SF1">
    <property type="entry name" value="ATP-BINDING CASSETTE SUB-FAMILY B MEMBER 10, MITOCHONDRIAL"/>
    <property type="match status" value="1"/>
</dbReference>
<dbReference type="FunFam" id="3.40.50.300:FF:000854">
    <property type="entry name" value="Multidrug ABC transporter ATP-binding protein"/>
    <property type="match status" value="1"/>
</dbReference>
<organism evidence="13 14">
    <name type="scientific">Olsenella uli (strain ATCC 49627 / DSM 7084 / CCUG 31166 / CIP 109912 / JCM 12494 / LMG 11480 / NCIMB 702895 / VPI D76D-27C)</name>
    <name type="common">Lactobacillus uli</name>
    <dbReference type="NCBI Taxonomy" id="633147"/>
    <lineage>
        <taxon>Bacteria</taxon>
        <taxon>Bacillati</taxon>
        <taxon>Actinomycetota</taxon>
        <taxon>Coriobacteriia</taxon>
        <taxon>Coriobacteriales</taxon>
        <taxon>Atopobiaceae</taxon>
        <taxon>Olsenella</taxon>
    </lineage>
</organism>
<keyword evidence="4 10" id="KW-0812">Transmembrane</keyword>
<dbReference type="HOGENOM" id="CLU_000604_84_3_11"/>
<dbReference type="Pfam" id="PF00664">
    <property type="entry name" value="ABC_membrane"/>
    <property type="match status" value="1"/>
</dbReference>
<evidence type="ECO:0000256" key="5">
    <source>
        <dbReference type="ARBA" id="ARBA00022741"/>
    </source>
</evidence>
<dbReference type="Gene3D" id="1.20.1560.10">
    <property type="entry name" value="ABC transporter type 1, transmembrane domain"/>
    <property type="match status" value="1"/>
</dbReference>
<dbReference type="InterPro" id="IPR036640">
    <property type="entry name" value="ABC1_TM_sf"/>
</dbReference>
<feature type="transmembrane region" description="Helical" evidence="10">
    <location>
        <begin position="143"/>
        <end position="168"/>
    </location>
</feature>
<dbReference type="InterPro" id="IPR017871">
    <property type="entry name" value="ABC_transporter-like_CS"/>
</dbReference>
<dbReference type="InterPro" id="IPR003439">
    <property type="entry name" value="ABC_transporter-like_ATP-bd"/>
</dbReference>
<dbReference type="InterPro" id="IPR011527">
    <property type="entry name" value="ABC1_TM_dom"/>
</dbReference>
<evidence type="ECO:0000256" key="8">
    <source>
        <dbReference type="ARBA" id="ARBA00023136"/>
    </source>
</evidence>
<dbReference type="SUPFAM" id="SSF52540">
    <property type="entry name" value="P-loop containing nucleoside triphosphate hydrolases"/>
    <property type="match status" value="1"/>
</dbReference>
<evidence type="ECO:0000313" key="14">
    <source>
        <dbReference type="Proteomes" id="UP000000333"/>
    </source>
</evidence>
<dbReference type="GO" id="GO:0005886">
    <property type="term" value="C:plasma membrane"/>
    <property type="evidence" value="ECO:0007669"/>
    <property type="project" value="UniProtKB-SubCell"/>
</dbReference>
<dbReference type="InterPro" id="IPR003593">
    <property type="entry name" value="AAA+_ATPase"/>
</dbReference>
<feature type="transmembrane region" description="Helical" evidence="10">
    <location>
        <begin position="252"/>
        <end position="274"/>
    </location>
</feature>
<keyword evidence="8 10" id="KW-0472">Membrane</keyword>
<gene>
    <name evidence="13" type="ordered locus">Olsu_1649</name>
</gene>
<sequence>MPARDSRAGREYSKRTAFGLLASLIAPYGGRTLLTAAMLLCDVVGMLYVPTELSALINVAMATGDASQVAPHALRMLAASVVGSGGCIVSYYLASQLAADIGRDLRIAVYEKSLALSGADFVRFGTGSMITRTLSDANVVQQTLLMCFTMMFPVPVICVVSVVLAWGIDPLMGQVLVALSLVLTVISAVAVALSAPIFLRLQEFIDRMNARLRETITGVRVIRAFGKEAQERRRLEDTFEDYARNAIRVNMIFSIADCSTFFLMNIVEVLLMWLGADRVGVHAMQIGSISALIEYAMLLMFFMMMAQFAMLQVPRALACLTRAAEVLGTQVAIADPEAPVRLPPAGTATDGSPVSPAATAGSAPDPAHDIPAGPVVRFDHVSLRFAAADEDTLHDLNFDLRRGETCAIVGNTGSGKSTVARLLLRFHDVTDGTLAFGGVDLRDLTQEDLRSHIAYVPQKAWLFSGTIASNLRDGAPGATDEGLWRALDVAQATFVRELPEGLGTRVAQGGSNFSGGQRQRLAIARALVRRADLYVFDDSFSALDYKTDAALRHALAGELADAAVLIIAQRVSTIRDAAQIVVLKEGRIVGLGDHAELLDDCPTYRDIYESQVKGGGARA</sequence>
<feature type="domain" description="ABC transporter" evidence="11">
    <location>
        <begin position="376"/>
        <end position="610"/>
    </location>
</feature>
<evidence type="ECO:0000256" key="6">
    <source>
        <dbReference type="ARBA" id="ARBA00022840"/>
    </source>
</evidence>
<comment type="subcellular location">
    <subcellularLocation>
        <location evidence="1">Cell membrane</location>
        <topology evidence="1">Multi-pass membrane protein</topology>
    </subcellularLocation>
</comment>
<dbReference type="PROSITE" id="PS50929">
    <property type="entry name" value="ABC_TM1F"/>
    <property type="match status" value="1"/>
</dbReference>
<keyword evidence="5" id="KW-0547">Nucleotide-binding</keyword>
<dbReference type="PATRIC" id="fig|633147.7.peg.1351"/>
<dbReference type="SMART" id="SM00382">
    <property type="entry name" value="AAA"/>
    <property type="match status" value="1"/>
</dbReference>
<evidence type="ECO:0000256" key="10">
    <source>
        <dbReference type="SAM" id="Phobius"/>
    </source>
</evidence>
<dbReference type="InterPro" id="IPR039421">
    <property type="entry name" value="Type_1_exporter"/>
</dbReference>
<feature type="region of interest" description="Disordered" evidence="9">
    <location>
        <begin position="342"/>
        <end position="366"/>
    </location>
</feature>
<dbReference type="STRING" id="633147.Olsu_1649"/>
<dbReference type="InterPro" id="IPR027417">
    <property type="entry name" value="P-loop_NTPase"/>
</dbReference>
<dbReference type="Gene3D" id="3.40.50.300">
    <property type="entry name" value="P-loop containing nucleotide triphosphate hydrolases"/>
    <property type="match status" value="1"/>
</dbReference>
<evidence type="ECO:0000256" key="7">
    <source>
        <dbReference type="ARBA" id="ARBA00022989"/>
    </source>
</evidence>
<evidence type="ECO:0000259" key="11">
    <source>
        <dbReference type="PROSITE" id="PS50893"/>
    </source>
</evidence>
<dbReference type="GO" id="GO:0015421">
    <property type="term" value="F:ABC-type oligopeptide transporter activity"/>
    <property type="evidence" value="ECO:0007669"/>
    <property type="project" value="TreeGrafter"/>
</dbReference>
<dbReference type="SUPFAM" id="SSF90123">
    <property type="entry name" value="ABC transporter transmembrane region"/>
    <property type="match status" value="1"/>
</dbReference>
<dbReference type="eggNOG" id="COG1132">
    <property type="taxonomic scope" value="Bacteria"/>
</dbReference>
<feature type="transmembrane region" description="Helical" evidence="10">
    <location>
        <begin position="174"/>
        <end position="199"/>
    </location>
</feature>
<feature type="transmembrane region" description="Helical" evidence="10">
    <location>
        <begin position="12"/>
        <end position="30"/>
    </location>
</feature>
<keyword evidence="6" id="KW-0067">ATP-binding</keyword>
<keyword evidence="2" id="KW-0813">Transport</keyword>
<protein>
    <submittedName>
        <fullName evidence="13">ABC transporter related protein</fullName>
    </submittedName>
</protein>
<dbReference type="EMBL" id="CP002106">
    <property type="protein sequence ID" value="ADK68745.1"/>
    <property type="molecule type" value="Genomic_DNA"/>
</dbReference>
<feature type="transmembrane region" description="Helical" evidence="10">
    <location>
        <begin position="73"/>
        <end position="94"/>
    </location>
</feature>
<dbReference type="GO" id="GO:0005524">
    <property type="term" value="F:ATP binding"/>
    <property type="evidence" value="ECO:0007669"/>
    <property type="project" value="UniProtKB-KW"/>
</dbReference>
<keyword evidence="7 10" id="KW-1133">Transmembrane helix</keyword>
<evidence type="ECO:0000256" key="3">
    <source>
        <dbReference type="ARBA" id="ARBA00022475"/>
    </source>
</evidence>
<evidence type="ECO:0000313" key="13">
    <source>
        <dbReference type="EMBL" id="ADK68745.1"/>
    </source>
</evidence>
<dbReference type="PROSITE" id="PS00211">
    <property type="entry name" value="ABC_TRANSPORTER_1"/>
    <property type="match status" value="1"/>
</dbReference>
<reference evidence="13 14" key="1">
    <citation type="journal article" date="2010" name="Stand. Genomic Sci.">
        <title>Complete genome sequence of Olsenella uli type strain (VPI D76D-27C).</title>
        <authorList>
            <person name="Goker M."/>
            <person name="Held B."/>
            <person name="Lucas S."/>
            <person name="Nolan M."/>
            <person name="Yasawong M."/>
            <person name="Glavina Del Rio T."/>
            <person name="Tice H."/>
            <person name="Cheng J.F."/>
            <person name="Bruce D."/>
            <person name="Detter J.C."/>
            <person name="Tapia R."/>
            <person name="Han C."/>
            <person name="Goodwin L."/>
            <person name="Pitluck S."/>
            <person name="Liolios K."/>
            <person name="Ivanova N."/>
            <person name="Mavromatis K."/>
            <person name="Mikhailova N."/>
            <person name="Pati A."/>
            <person name="Chen A."/>
            <person name="Palaniappan K."/>
            <person name="Land M."/>
            <person name="Hauser L."/>
            <person name="Chang Y.J."/>
            <person name="Jeffries C.D."/>
            <person name="Rohde M."/>
            <person name="Sikorski J."/>
            <person name="Pukall R."/>
            <person name="Woyke T."/>
            <person name="Bristow J."/>
            <person name="Eisen J.A."/>
            <person name="Markowitz V."/>
            <person name="Hugenholtz P."/>
            <person name="Kyrpides N.C."/>
            <person name="Klenk H.P."/>
            <person name="Lapidus A."/>
        </authorList>
    </citation>
    <scope>NUCLEOTIDE SEQUENCE [LARGE SCALE GENOMIC DNA]</scope>
    <source>
        <strain evidence="14">ATCC 49627 / DSM 7084 / CIP 109912 / JCM 12494 / NCIMB 702895 / VPI D76D-27C</strain>
    </source>
</reference>
<dbReference type="Pfam" id="PF00005">
    <property type="entry name" value="ABC_tran"/>
    <property type="match status" value="1"/>
</dbReference>
<evidence type="ECO:0000256" key="4">
    <source>
        <dbReference type="ARBA" id="ARBA00022692"/>
    </source>
</evidence>
<proteinExistence type="predicted"/>
<feature type="domain" description="ABC transmembrane type-1" evidence="12">
    <location>
        <begin position="33"/>
        <end position="315"/>
    </location>
</feature>
<evidence type="ECO:0000256" key="9">
    <source>
        <dbReference type="SAM" id="MobiDB-lite"/>
    </source>
</evidence>
<dbReference type="AlphaFoldDB" id="E1QX92"/>
<dbReference type="GO" id="GO:0016887">
    <property type="term" value="F:ATP hydrolysis activity"/>
    <property type="evidence" value="ECO:0007669"/>
    <property type="project" value="InterPro"/>
</dbReference>
<evidence type="ECO:0000259" key="12">
    <source>
        <dbReference type="PROSITE" id="PS50929"/>
    </source>
</evidence>
<dbReference type="PANTHER" id="PTHR43394">
    <property type="entry name" value="ATP-DEPENDENT PERMEASE MDL1, MITOCHONDRIAL"/>
    <property type="match status" value="1"/>
</dbReference>
<evidence type="ECO:0000256" key="2">
    <source>
        <dbReference type="ARBA" id="ARBA00022448"/>
    </source>
</evidence>
<accession>E1QX92</accession>
<keyword evidence="3" id="KW-1003">Cell membrane</keyword>
<name>E1QX92_OLSUV</name>
<evidence type="ECO:0000256" key="1">
    <source>
        <dbReference type="ARBA" id="ARBA00004651"/>
    </source>
</evidence>
<feature type="transmembrane region" description="Helical" evidence="10">
    <location>
        <begin position="286"/>
        <end position="306"/>
    </location>
</feature>
<dbReference type="RefSeq" id="WP_013252496.1">
    <property type="nucleotide sequence ID" value="NC_014363.1"/>
</dbReference>
<dbReference type="CDD" id="cd18548">
    <property type="entry name" value="ABC_6TM_Tm287_like"/>
    <property type="match status" value="1"/>
</dbReference>
<dbReference type="GeneID" id="80359641"/>
<dbReference type="Proteomes" id="UP000000333">
    <property type="component" value="Chromosome"/>
</dbReference>
<keyword evidence="14" id="KW-1185">Reference proteome</keyword>